<dbReference type="InterPro" id="IPR033469">
    <property type="entry name" value="CYTH-like_dom_sf"/>
</dbReference>
<dbReference type="InterPro" id="IPR023577">
    <property type="entry name" value="CYTH_domain"/>
</dbReference>
<dbReference type="PANTHER" id="PTHR21028">
    <property type="entry name" value="SI:CH211-156B7.4"/>
    <property type="match status" value="1"/>
</dbReference>
<protein>
    <recommendedName>
        <fullName evidence="1">CYTH domain-containing protein</fullName>
    </recommendedName>
</protein>
<organism evidence="2 3">
    <name type="scientific">Candidatus Falkowbacteria bacterium RIFOXYC2_FULL_48_21</name>
    <dbReference type="NCBI Taxonomy" id="1798005"/>
    <lineage>
        <taxon>Bacteria</taxon>
        <taxon>Candidatus Falkowiibacteriota</taxon>
    </lineage>
</organism>
<proteinExistence type="predicted"/>
<reference evidence="2 3" key="1">
    <citation type="journal article" date="2016" name="Nat. Commun.">
        <title>Thousands of microbial genomes shed light on interconnected biogeochemical processes in an aquifer system.</title>
        <authorList>
            <person name="Anantharaman K."/>
            <person name="Brown C.T."/>
            <person name="Hug L.A."/>
            <person name="Sharon I."/>
            <person name="Castelle C.J."/>
            <person name="Probst A.J."/>
            <person name="Thomas B.C."/>
            <person name="Singh A."/>
            <person name="Wilkins M.J."/>
            <person name="Karaoz U."/>
            <person name="Brodie E.L."/>
            <person name="Williams K.H."/>
            <person name="Hubbard S.S."/>
            <person name="Banfield J.F."/>
        </authorList>
    </citation>
    <scope>NUCLEOTIDE SEQUENCE [LARGE SCALE GENOMIC DNA]</scope>
</reference>
<evidence type="ECO:0000313" key="2">
    <source>
        <dbReference type="EMBL" id="OGF38168.1"/>
    </source>
</evidence>
<feature type="domain" description="CYTH" evidence="1">
    <location>
        <begin position="1"/>
        <end position="169"/>
    </location>
</feature>
<accession>A0A1F5TGX1</accession>
<gene>
    <name evidence="2" type="ORF">A2482_04285</name>
</gene>
<dbReference type="SUPFAM" id="SSF55154">
    <property type="entry name" value="CYTH-like phosphatases"/>
    <property type="match status" value="1"/>
</dbReference>
<dbReference type="Pfam" id="PF01928">
    <property type="entry name" value="CYTH"/>
    <property type="match status" value="1"/>
</dbReference>
<dbReference type="SMART" id="SM01118">
    <property type="entry name" value="CYTH"/>
    <property type="match status" value="1"/>
</dbReference>
<dbReference type="CDD" id="cd07890">
    <property type="entry name" value="CYTH-like_AC_IV-like"/>
    <property type="match status" value="1"/>
</dbReference>
<evidence type="ECO:0000259" key="1">
    <source>
        <dbReference type="PROSITE" id="PS51707"/>
    </source>
</evidence>
<dbReference type="Gene3D" id="2.40.320.10">
    <property type="entry name" value="Hypothetical Protein Pfu-838710-001"/>
    <property type="match status" value="1"/>
</dbReference>
<dbReference type="AlphaFoldDB" id="A0A1F5TGX1"/>
<dbReference type="Proteomes" id="UP000178656">
    <property type="component" value="Unassembled WGS sequence"/>
</dbReference>
<dbReference type="NCBIfam" id="TIGR00318">
    <property type="entry name" value="cyaB"/>
    <property type="match status" value="1"/>
</dbReference>
<dbReference type="PROSITE" id="PS51707">
    <property type="entry name" value="CYTH"/>
    <property type="match status" value="1"/>
</dbReference>
<sequence length="181" mass="21589">MKNIELKVKVPNFHKVIKLLKKLGAKRQHSLEQIDTYFHSPCGRLKTREINQQSQELIYYQRPDLRESKISTYKVITLNPAELELTKNILGRLYQKWVVVKKNRDLWLFKHTRVHLDNVQKLGYFIELETVANEIDIRSARREHNAIIRELQLLHFKRISHSYSDLLAARSNKIQHNRKAN</sequence>
<dbReference type="InterPro" id="IPR008173">
    <property type="entry name" value="Adenylyl_cyclase_CyaB"/>
</dbReference>
<comment type="caution">
    <text evidence="2">The sequence shown here is derived from an EMBL/GenBank/DDBJ whole genome shotgun (WGS) entry which is preliminary data.</text>
</comment>
<evidence type="ECO:0000313" key="3">
    <source>
        <dbReference type="Proteomes" id="UP000178656"/>
    </source>
</evidence>
<dbReference type="EMBL" id="MFGM01000007">
    <property type="protein sequence ID" value="OGF38168.1"/>
    <property type="molecule type" value="Genomic_DNA"/>
</dbReference>
<dbReference type="PANTHER" id="PTHR21028:SF2">
    <property type="entry name" value="CYTH DOMAIN-CONTAINING PROTEIN"/>
    <property type="match status" value="1"/>
</dbReference>
<name>A0A1F5TGX1_9BACT</name>